<dbReference type="AlphaFoldDB" id="A0A9W9W8H5"/>
<evidence type="ECO:0000256" key="4">
    <source>
        <dbReference type="SAM" id="MobiDB-lite"/>
    </source>
</evidence>
<feature type="compositionally biased region" description="Acidic residues" evidence="4">
    <location>
        <begin position="472"/>
        <end position="482"/>
    </location>
</feature>
<feature type="compositionally biased region" description="Acidic residues" evidence="4">
    <location>
        <begin position="415"/>
        <end position="426"/>
    </location>
</feature>
<dbReference type="GeneID" id="81365877"/>
<dbReference type="Gene3D" id="2.30.29.30">
    <property type="entry name" value="Pleckstrin-homology domain (PH domain)/Phosphotyrosine-binding domain (PTB)"/>
    <property type="match status" value="1"/>
</dbReference>
<organism evidence="6 7">
    <name type="scientific">Penicillium cosmopolitanum</name>
    <dbReference type="NCBI Taxonomy" id="1131564"/>
    <lineage>
        <taxon>Eukaryota</taxon>
        <taxon>Fungi</taxon>
        <taxon>Dikarya</taxon>
        <taxon>Ascomycota</taxon>
        <taxon>Pezizomycotina</taxon>
        <taxon>Eurotiomycetes</taxon>
        <taxon>Eurotiomycetidae</taxon>
        <taxon>Eurotiales</taxon>
        <taxon>Aspergillaceae</taxon>
        <taxon>Penicillium</taxon>
    </lineage>
</organism>
<evidence type="ECO:0000256" key="1">
    <source>
        <dbReference type="ARBA" id="ARBA00006159"/>
    </source>
</evidence>
<feature type="compositionally biased region" description="Acidic residues" evidence="4">
    <location>
        <begin position="437"/>
        <end position="462"/>
    </location>
</feature>
<evidence type="ECO:0000256" key="3">
    <source>
        <dbReference type="ARBA" id="ARBA00038654"/>
    </source>
</evidence>
<dbReference type="GO" id="GO:0031491">
    <property type="term" value="F:nucleosome binding"/>
    <property type="evidence" value="ECO:0007669"/>
    <property type="project" value="TreeGrafter"/>
</dbReference>
<evidence type="ECO:0000256" key="2">
    <source>
        <dbReference type="ARBA" id="ARBA00037550"/>
    </source>
</evidence>
<evidence type="ECO:0000259" key="5">
    <source>
        <dbReference type="SMART" id="SM01287"/>
    </source>
</evidence>
<dbReference type="InterPro" id="IPR013719">
    <property type="entry name" value="RTT106/SPT16-like_middle_dom"/>
</dbReference>
<comment type="function">
    <text evidence="2">Histones H3 and H4 chaperone involved in the nucleosome formation and heterochromatin silencing. Required for the deposition of H3K56ac-carrying H3-H4 complex onto newly-replicated DNA. Plays a role in the transcriptional regulation of the cell-cycle dependent histone genes by creating a repressive structure at the core histone gene promoter.</text>
</comment>
<accession>A0A9W9W8H5</accession>
<feature type="compositionally biased region" description="Low complexity" evidence="4">
    <location>
        <begin position="427"/>
        <end position="436"/>
    </location>
</feature>
<comment type="similarity">
    <text evidence="1">Belongs to the RTT106 family.</text>
</comment>
<dbReference type="Gene3D" id="2.30.29.120">
    <property type="match status" value="1"/>
</dbReference>
<reference evidence="6" key="1">
    <citation type="submission" date="2022-12" db="EMBL/GenBank/DDBJ databases">
        <authorList>
            <person name="Petersen C."/>
        </authorList>
    </citation>
    <scope>NUCLEOTIDE SEQUENCE</scope>
    <source>
        <strain evidence="6">IBT 29677</strain>
    </source>
</reference>
<dbReference type="GO" id="GO:0042393">
    <property type="term" value="F:histone binding"/>
    <property type="evidence" value="ECO:0007669"/>
    <property type="project" value="TreeGrafter"/>
</dbReference>
<protein>
    <recommendedName>
        <fullName evidence="5">Histone chaperone RTT106/FACT complex subunit SPT16-like middle domain-containing protein</fullName>
    </recommendedName>
</protein>
<dbReference type="Proteomes" id="UP001147747">
    <property type="component" value="Unassembled WGS sequence"/>
</dbReference>
<evidence type="ECO:0000313" key="6">
    <source>
        <dbReference type="EMBL" id="KAJ5408377.1"/>
    </source>
</evidence>
<dbReference type="PANTHER" id="PTHR45849:SF3">
    <property type="entry name" value="HISTONE CHAPERONE RTT106"/>
    <property type="match status" value="1"/>
</dbReference>
<name>A0A9W9W8H5_9EURO</name>
<feature type="region of interest" description="Disordered" evidence="4">
    <location>
        <begin position="385"/>
        <end position="482"/>
    </location>
</feature>
<dbReference type="SUPFAM" id="SSF50729">
    <property type="entry name" value="PH domain-like"/>
    <property type="match status" value="1"/>
</dbReference>
<dbReference type="InterPro" id="IPR050454">
    <property type="entry name" value="RTT106/SSRP1_HistChap/FACT"/>
</dbReference>
<dbReference type="RefSeq" id="XP_056492692.1">
    <property type="nucleotide sequence ID" value="XM_056626897.1"/>
</dbReference>
<gene>
    <name evidence="6" type="ORF">N7509_002260</name>
</gene>
<comment type="caution">
    <text evidence="6">The sequence shown here is derived from an EMBL/GenBank/DDBJ whole genome shotgun (WGS) entry which is preliminary data.</text>
</comment>
<dbReference type="OrthoDB" id="75754at2759"/>
<dbReference type="InterPro" id="IPR011993">
    <property type="entry name" value="PH-like_dom_sf"/>
</dbReference>
<sequence>MAFAAINNAPSAGVPIAAIEEAFATDPSLKKRVYDAIATDYRPIRFRLGTTPQHTPLFEDLARYTSSLLARTATATATATTTTLPIVPLPNDAPAAKKRKIQNGDLGPAVQAPVDVKSNDATVQFYIQDVSFAIPQRKKFTLEVTAGQSVLRARNQATKEIDFGVPMDRIRHALCLPVPEKNQKQFNFCIIPEFADGITPPPEGTTGFEAMVFTIADGPAKAAFTGTGQQVGNGTGETAESFLRKILNDYMPNTNVVRPDERQFASAMPEAHRKGEKAYHIKAFRGSKEGYLFLLSTGILFAFKKPLLFFSFDTIDSVSYTSVLQRTFNLNVLARPRGGTEEDQMELEFSMIDQADYDGIDEYIKRHGLQDASLADARRAKVYNVNSGKKDPNAAPEVGAEDEESELQKAQRELEDQEEEDEEDYDPGSSGDSEGSGSDEDDSDDDDDDEDDEDDDEDDDVGIENLIKDDPGNDDEELPNAE</sequence>
<dbReference type="Pfam" id="PF08512">
    <property type="entry name" value="Rttp106-like_middle"/>
    <property type="match status" value="1"/>
</dbReference>
<dbReference type="SMART" id="SM01287">
    <property type="entry name" value="Rtt106"/>
    <property type="match status" value="1"/>
</dbReference>
<keyword evidence="7" id="KW-1185">Reference proteome</keyword>
<reference evidence="6" key="2">
    <citation type="journal article" date="2023" name="IMA Fungus">
        <title>Comparative genomic study of the Penicillium genus elucidates a diverse pangenome and 15 lateral gene transfer events.</title>
        <authorList>
            <person name="Petersen C."/>
            <person name="Sorensen T."/>
            <person name="Nielsen M.R."/>
            <person name="Sondergaard T.E."/>
            <person name="Sorensen J.L."/>
            <person name="Fitzpatrick D.A."/>
            <person name="Frisvad J.C."/>
            <person name="Nielsen K.L."/>
        </authorList>
    </citation>
    <scope>NUCLEOTIDE SEQUENCE</scope>
    <source>
        <strain evidence="6">IBT 29677</strain>
    </source>
</reference>
<evidence type="ECO:0000313" key="7">
    <source>
        <dbReference type="Proteomes" id="UP001147747"/>
    </source>
</evidence>
<dbReference type="PANTHER" id="PTHR45849">
    <property type="entry name" value="FACT COMPLEX SUBUNIT SSRP1"/>
    <property type="match status" value="1"/>
</dbReference>
<proteinExistence type="inferred from homology"/>
<feature type="domain" description="Histone chaperone RTT106/FACT complex subunit SPT16-like middle" evidence="5">
    <location>
        <begin position="278"/>
        <end position="374"/>
    </location>
</feature>
<comment type="subunit">
    <text evidence="3">Interacts with histones H3 and H4.</text>
</comment>
<dbReference type="EMBL" id="JAPZBU010000004">
    <property type="protein sequence ID" value="KAJ5408377.1"/>
    <property type="molecule type" value="Genomic_DNA"/>
</dbReference>